<gene>
    <name evidence="1" type="primary">BA71V-D129L</name>
    <name evidence="2" type="synonym">D129L</name>
</gene>
<organismHost>
    <name type="scientific">Sus scrofa</name>
    <name type="common">Pig</name>
    <dbReference type="NCBI Taxonomy" id="9823"/>
</organismHost>
<dbReference type="EMBL" id="MH025917">
    <property type="protein sequence ID" value="AXB49505.1"/>
    <property type="molecule type" value="Genomic_DNA"/>
</dbReference>
<evidence type="ECO:0000313" key="2">
    <source>
        <dbReference type="EMBL" id="AXB49331.1"/>
    </source>
</evidence>
<accession>A0A0C5B2N9</accession>
<dbReference type="Proteomes" id="UP000267661">
    <property type="component" value="Segment"/>
</dbReference>
<organismHost>
    <name type="scientific">Phacochoerus aethiopicus</name>
    <name type="common">Warthog</name>
    <dbReference type="NCBI Taxonomy" id="85517"/>
</organismHost>
<organismHost>
    <name type="scientific">Ornithodoros</name>
    <name type="common">relapsing fever ticks</name>
    <dbReference type="NCBI Taxonomy" id="6937"/>
</organismHost>
<dbReference type="EMBL" id="MH025916">
    <property type="protein sequence ID" value="AXB49331.1"/>
    <property type="molecule type" value="Genomic_DNA"/>
</dbReference>
<dbReference type="Proteomes" id="UP000101566">
    <property type="component" value="Segment"/>
</dbReference>
<dbReference type="Proteomes" id="UP000276891">
    <property type="component" value="Segment"/>
</dbReference>
<evidence type="ECO:0000313" key="7">
    <source>
        <dbReference type="Proteomes" id="UP000101566"/>
    </source>
</evidence>
<dbReference type="GeneID" id="41901807"/>
<dbReference type="Proteomes" id="UP000273742">
    <property type="component" value="Segment"/>
</dbReference>
<dbReference type="EMBL" id="KM111295">
    <property type="protein sequence ID" value="AJL34281.1"/>
    <property type="molecule type" value="Genomic_DNA"/>
</dbReference>
<evidence type="ECO:0000313" key="4">
    <source>
        <dbReference type="EMBL" id="AXB49677.1"/>
    </source>
</evidence>
<dbReference type="Proteomes" id="UP000282153">
    <property type="component" value="Segment"/>
</dbReference>
<reference evidence="2" key="2">
    <citation type="submission" date="2018-03" db="EMBL/GenBank/DDBJ databases">
        <authorList>
            <person name="Keele B.F."/>
        </authorList>
    </citation>
    <scope>NUCLEOTIDE SEQUENCE</scope>
    <source>
        <strain evidence="5">N10</strain>
        <strain evidence="4">R25</strain>
        <strain evidence="6">R35</strain>
        <strain evidence="3">R7</strain>
        <strain evidence="2">R8</strain>
    </source>
</reference>
<reference evidence="2" key="3">
    <citation type="submission" date="2018-07" db="EMBL/GenBank/DDBJ databases">
        <title>Five whole genome sequences of African swine fever virus genotype IX from domestic pigs in Uganda.</title>
        <authorList>
            <person name="Masembe C."/>
            <person name="Sreenu V.B."/>
            <person name="Filipe A.D.S."/>
            <person name="Wilkie G."/>
            <person name="Ogweng P."/>
            <person name="Mayega F.J."/>
            <person name="Muwanika V."/>
            <person name="Biek R."/>
            <person name="Palmarini M."/>
            <person name="Davison A."/>
        </authorList>
    </citation>
    <scope>NUCLEOTIDE SEQUENCE [LARGE SCALE GENOMIC DNA]</scope>
    <source>
        <strain evidence="5">N10</strain>
        <strain evidence="4">R25</strain>
        <strain evidence="6">R35</strain>
        <strain evidence="3">R7</strain>
        <strain evidence="2">R8</strain>
    </source>
</reference>
<evidence type="ECO:0000313" key="1">
    <source>
        <dbReference type="EMBL" id="AJL34281.1"/>
    </source>
</evidence>
<dbReference type="EMBL" id="MH025920">
    <property type="protein sequence ID" value="AXB50021.1"/>
    <property type="molecule type" value="Genomic_DNA"/>
</dbReference>
<proteinExistence type="predicted"/>
<sequence length="155" mass="18053">MDLNPLLYLQAFNNDATTFNTQGHILEQQSDPTYFDTFANAMQAYIDTKQGGNDEEGTIIIMDDEDFNDSESLEDFLQMMNDEELNDRFSSDDEPEERVNPHEVNFHEVNPHEVNPHEVNLMEINLHRDNQYESSKAPQATFDITEFIKIEEDDE</sequence>
<organismHost>
    <name type="scientific">Phacochoerus africanus</name>
    <name type="common">Warthog</name>
    <dbReference type="NCBI Taxonomy" id="41426"/>
</organismHost>
<dbReference type="EMBL" id="MH025919">
    <property type="protein sequence ID" value="AXB49848.1"/>
    <property type="molecule type" value="Genomic_DNA"/>
</dbReference>
<evidence type="ECO:0000313" key="3">
    <source>
        <dbReference type="EMBL" id="AXB49505.1"/>
    </source>
</evidence>
<evidence type="ECO:0000313" key="5">
    <source>
        <dbReference type="EMBL" id="AXB49848.1"/>
    </source>
</evidence>
<protein>
    <submittedName>
        <fullName evidence="1">BA71V-D129L</fullName>
    </submittedName>
    <submittedName>
        <fullName evidence="2">PD129L</fullName>
    </submittedName>
</protein>
<dbReference type="KEGG" id="vg:41901807"/>
<organismHost>
    <name type="scientific">Potamochoerus larvatus</name>
    <name type="common">Bushpig</name>
    <dbReference type="NCBI Taxonomy" id="273792"/>
</organismHost>
<dbReference type="Proteomes" id="UP000275389">
    <property type="component" value="Segment"/>
</dbReference>
<reference evidence="1 7" key="1">
    <citation type="journal article" date="2015" name="Virus Genes">
        <title>Comparative analysis of the complete genome sequences of Kenyan African swine fever virus isolates within p72 genotypes IX and X.</title>
        <authorList>
            <person name="Bishop R.P."/>
            <person name="Fleischauer C."/>
            <person name="de Villiers E.P."/>
            <person name="Okoth E.A."/>
            <person name="Arias M."/>
            <person name="Gallardo C."/>
            <person name="Upton C."/>
        </authorList>
    </citation>
    <scope>NUCLEOTIDE SEQUENCE [LARGE SCALE GENOMIC DNA]</scope>
    <source>
        <strain evidence="1">Ken06.Bus</strain>
    </source>
</reference>
<evidence type="ECO:0000313" key="6">
    <source>
        <dbReference type="EMBL" id="AXB50021.1"/>
    </source>
</evidence>
<name>A0A0C5B2N9_ASF</name>
<dbReference type="EMBL" id="MH025918">
    <property type="protein sequence ID" value="AXB49677.1"/>
    <property type="molecule type" value="Genomic_DNA"/>
</dbReference>
<organism evidence="1 7">
    <name type="scientific">African swine fever virus</name>
    <name type="common">ASFV</name>
    <dbReference type="NCBI Taxonomy" id="10497"/>
    <lineage>
        <taxon>Viruses</taxon>
        <taxon>Varidnaviria</taxon>
        <taxon>Bamfordvirae</taxon>
        <taxon>Nucleocytoviricota</taxon>
        <taxon>Pokkesviricetes</taxon>
        <taxon>Asfuvirales</taxon>
        <taxon>Asfarviridae</taxon>
        <taxon>Asfivirus</taxon>
        <taxon>Asfivirus haemorrhagiae</taxon>
    </lineage>
</organism>
<organismHost>
    <name type="scientific">Ornithodoros moubata</name>
    <name type="common">Soft tick</name>
    <name type="synonym">Argasid tick</name>
    <dbReference type="NCBI Taxonomy" id="6938"/>
</organismHost>
<dbReference type="RefSeq" id="YP_009703001.1">
    <property type="nucleotide sequence ID" value="NC_044946.1"/>
</dbReference>